<dbReference type="Proteomes" id="UP001229421">
    <property type="component" value="Unassembled WGS sequence"/>
</dbReference>
<name>A0AAD8KA55_TARER</name>
<comment type="caution">
    <text evidence="1">The sequence shown here is derived from an EMBL/GenBank/DDBJ whole genome shotgun (WGS) entry which is preliminary data.</text>
</comment>
<accession>A0AAD8KA55</accession>
<reference evidence="1" key="1">
    <citation type="journal article" date="2023" name="bioRxiv">
        <title>Improved chromosome-level genome assembly for marigold (Tagetes erecta).</title>
        <authorList>
            <person name="Jiang F."/>
            <person name="Yuan L."/>
            <person name="Wang S."/>
            <person name="Wang H."/>
            <person name="Xu D."/>
            <person name="Wang A."/>
            <person name="Fan W."/>
        </authorList>
    </citation>
    <scope>NUCLEOTIDE SEQUENCE</scope>
    <source>
        <strain evidence="1">WSJ</strain>
        <tissue evidence="1">Leaf</tissue>
    </source>
</reference>
<dbReference type="EMBL" id="JAUHHV010000008">
    <property type="protein sequence ID" value="KAK1415825.1"/>
    <property type="molecule type" value="Genomic_DNA"/>
</dbReference>
<evidence type="ECO:0000313" key="1">
    <source>
        <dbReference type="EMBL" id="KAK1415825.1"/>
    </source>
</evidence>
<sequence length="101" mass="11166">MIVLKQSNNCRLLITPFKRSTQKLLKVYSLFIVLEYYKYCIVIITNTLPSLVSCMLLGRVGCEARGVGKYVSPAGRVGCEARGVGKYVSPAGLELFNCDNL</sequence>
<keyword evidence="2" id="KW-1185">Reference proteome</keyword>
<dbReference type="AlphaFoldDB" id="A0AAD8KA55"/>
<organism evidence="1 2">
    <name type="scientific">Tagetes erecta</name>
    <name type="common">African marigold</name>
    <dbReference type="NCBI Taxonomy" id="13708"/>
    <lineage>
        <taxon>Eukaryota</taxon>
        <taxon>Viridiplantae</taxon>
        <taxon>Streptophyta</taxon>
        <taxon>Embryophyta</taxon>
        <taxon>Tracheophyta</taxon>
        <taxon>Spermatophyta</taxon>
        <taxon>Magnoliopsida</taxon>
        <taxon>eudicotyledons</taxon>
        <taxon>Gunneridae</taxon>
        <taxon>Pentapetalae</taxon>
        <taxon>asterids</taxon>
        <taxon>campanulids</taxon>
        <taxon>Asterales</taxon>
        <taxon>Asteraceae</taxon>
        <taxon>Asteroideae</taxon>
        <taxon>Heliantheae alliance</taxon>
        <taxon>Tageteae</taxon>
        <taxon>Tagetes</taxon>
    </lineage>
</organism>
<evidence type="ECO:0000313" key="2">
    <source>
        <dbReference type="Proteomes" id="UP001229421"/>
    </source>
</evidence>
<protein>
    <submittedName>
        <fullName evidence="1">Uncharacterized protein</fullName>
    </submittedName>
</protein>
<gene>
    <name evidence="1" type="ORF">QVD17_31613</name>
</gene>
<proteinExistence type="predicted"/>